<feature type="region of interest" description="Disordered" evidence="1">
    <location>
        <begin position="1"/>
        <end position="82"/>
    </location>
</feature>
<evidence type="ECO:0000313" key="3">
    <source>
        <dbReference type="Proteomes" id="UP000054560"/>
    </source>
</evidence>
<dbReference type="RefSeq" id="XP_014148038.1">
    <property type="nucleotide sequence ID" value="XM_014292563.1"/>
</dbReference>
<reference evidence="2 3" key="1">
    <citation type="submission" date="2011-02" db="EMBL/GenBank/DDBJ databases">
        <title>The Genome Sequence of Sphaeroforma arctica JP610.</title>
        <authorList>
            <consortium name="The Broad Institute Genome Sequencing Platform"/>
            <person name="Russ C."/>
            <person name="Cuomo C."/>
            <person name="Young S.K."/>
            <person name="Zeng Q."/>
            <person name="Gargeya S."/>
            <person name="Alvarado L."/>
            <person name="Berlin A."/>
            <person name="Chapman S.B."/>
            <person name="Chen Z."/>
            <person name="Freedman E."/>
            <person name="Gellesch M."/>
            <person name="Goldberg J."/>
            <person name="Griggs A."/>
            <person name="Gujja S."/>
            <person name="Heilman E."/>
            <person name="Heiman D."/>
            <person name="Howarth C."/>
            <person name="Mehta T."/>
            <person name="Neiman D."/>
            <person name="Pearson M."/>
            <person name="Roberts A."/>
            <person name="Saif S."/>
            <person name="Shea T."/>
            <person name="Shenoy N."/>
            <person name="Sisk P."/>
            <person name="Stolte C."/>
            <person name="Sykes S."/>
            <person name="White J."/>
            <person name="Yandava C."/>
            <person name="Burger G."/>
            <person name="Gray M.W."/>
            <person name="Holland P.W.H."/>
            <person name="King N."/>
            <person name="Lang F.B.F."/>
            <person name="Roger A.J."/>
            <person name="Ruiz-Trillo I."/>
            <person name="Haas B."/>
            <person name="Nusbaum C."/>
            <person name="Birren B."/>
        </authorList>
    </citation>
    <scope>NUCLEOTIDE SEQUENCE [LARGE SCALE GENOMIC DNA]</scope>
    <source>
        <strain evidence="2 3">JP610</strain>
    </source>
</reference>
<feature type="compositionally biased region" description="Acidic residues" evidence="1">
    <location>
        <begin position="1"/>
        <end position="15"/>
    </location>
</feature>
<feature type="non-terminal residue" evidence="2">
    <location>
        <position position="1"/>
    </location>
</feature>
<dbReference type="AlphaFoldDB" id="A0A0L0FCF9"/>
<accession>A0A0L0FCF9</accession>
<keyword evidence="3" id="KW-1185">Reference proteome</keyword>
<organism evidence="2 3">
    <name type="scientific">Sphaeroforma arctica JP610</name>
    <dbReference type="NCBI Taxonomy" id="667725"/>
    <lineage>
        <taxon>Eukaryota</taxon>
        <taxon>Ichthyosporea</taxon>
        <taxon>Ichthyophonida</taxon>
        <taxon>Sphaeroforma</taxon>
    </lineage>
</organism>
<sequence>DEDVEATALDGDEEKDGIISLLPPAQQAHKQRKEAHMADKKSVHKPSHTMEVSESEDSDASGTEDEQEGDDESDTVDTELVK</sequence>
<proteinExistence type="predicted"/>
<evidence type="ECO:0000313" key="2">
    <source>
        <dbReference type="EMBL" id="KNC74136.1"/>
    </source>
</evidence>
<gene>
    <name evidence="2" type="ORF">SARC_13307</name>
</gene>
<dbReference type="EMBL" id="KQ244720">
    <property type="protein sequence ID" value="KNC74136.1"/>
    <property type="molecule type" value="Genomic_DNA"/>
</dbReference>
<dbReference type="Proteomes" id="UP000054560">
    <property type="component" value="Unassembled WGS sequence"/>
</dbReference>
<feature type="non-terminal residue" evidence="2">
    <location>
        <position position="82"/>
    </location>
</feature>
<protein>
    <submittedName>
        <fullName evidence="2">Uncharacterized protein</fullName>
    </submittedName>
</protein>
<dbReference type="GeneID" id="25913811"/>
<evidence type="ECO:0000256" key="1">
    <source>
        <dbReference type="SAM" id="MobiDB-lite"/>
    </source>
</evidence>
<name>A0A0L0FCF9_9EUKA</name>
<feature type="compositionally biased region" description="Acidic residues" evidence="1">
    <location>
        <begin position="53"/>
        <end position="82"/>
    </location>
</feature>